<protein>
    <submittedName>
        <fullName evidence="5">Uncharacterized protein</fullName>
    </submittedName>
</protein>
<dbReference type="PROSITE" id="PS50088">
    <property type="entry name" value="ANK_REPEAT"/>
    <property type="match status" value="4"/>
</dbReference>
<dbReference type="GO" id="GO:0004842">
    <property type="term" value="F:ubiquitin-protein transferase activity"/>
    <property type="evidence" value="ECO:0007669"/>
    <property type="project" value="TreeGrafter"/>
</dbReference>
<dbReference type="Gene3D" id="1.25.40.20">
    <property type="entry name" value="Ankyrin repeat-containing domain"/>
    <property type="match status" value="1"/>
</dbReference>
<evidence type="ECO:0000313" key="5">
    <source>
        <dbReference type="EMBL" id="TYJ56724.1"/>
    </source>
</evidence>
<dbReference type="InterPro" id="IPR002110">
    <property type="entry name" value="Ankyrin_rpt"/>
</dbReference>
<dbReference type="Proteomes" id="UP000322245">
    <property type="component" value="Unassembled WGS sequence"/>
</dbReference>
<keyword evidence="1" id="KW-0677">Repeat</keyword>
<dbReference type="SMART" id="SM00248">
    <property type="entry name" value="ANK"/>
    <property type="match status" value="5"/>
</dbReference>
<dbReference type="PRINTS" id="PR01415">
    <property type="entry name" value="ANKYRIN"/>
</dbReference>
<evidence type="ECO:0000313" key="6">
    <source>
        <dbReference type="Proteomes" id="UP000322245"/>
    </source>
</evidence>
<feature type="repeat" description="ANK" evidence="3">
    <location>
        <begin position="123"/>
        <end position="155"/>
    </location>
</feature>
<dbReference type="AlphaFoldDB" id="A0A5D3B1Y4"/>
<feature type="repeat" description="ANK" evidence="3">
    <location>
        <begin position="57"/>
        <end position="89"/>
    </location>
</feature>
<name>A0A5D3B1Y4_9TREE</name>
<feature type="repeat" description="ANK" evidence="3">
    <location>
        <begin position="90"/>
        <end position="122"/>
    </location>
</feature>
<dbReference type="Pfam" id="PF12796">
    <property type="entry name" value="Ank_2"/>
    <property type="match status" value="2"/>
</dbReference>
<dbReference type="PROSITE" id="PS50297">
    <property type="entry name" value="ANK_REP_REGION"/>
    <property type="match status" value="4"/>
</dbReference>
<evidence type="ECO:0000256" key="2">
    <source>
        <dbReference type="ARBA" id="ARBA00023043"/>
    </source>
</evidence>
<reference evidence="5 6" key="1">
    <citation type="submission" date="2017-05" db="EMBL/GenBank/DDBJ databases">
        <title>The Genome Sequence of Tsuchiyaea wingfieldii DSM 27421.</title>
        <authorList>
            <person name="Cuomo C."/>
            <person name="Passer A."/>
            <person name="Billmyre B."/>
            <person name="Heitman J."/>
        </authorList>
    </citation>
    <scope>NUCLEOTIDE SEQUENCE [LARGE SCALE GENOMIC DNA]</scope>
    <source>
        <strain evidence="5 6">DSM 27421</strain>
    </source>
</reference>
<evidence type="ECO:0000256" key="3">
    <source>
        <dbReference type="PROSITE-ProRule" id="PRU00023"/>
    </source>
</evidence>
<dbReference type="GO" id="GO:0085020">
    <property type="term" value="P:protein K6-linked ubiquitination"/>
    <property type="evidence" value="ECO:0007669"/>
    <property type="project" value="TreeGrafter"/>
</dbReference>
<accession>A0A5D3B1Y4</accession>
<dbReference type="SUPFAM" id="SSF48403">
    <property type="entry name" value="Ankyrin repeat"/>
    <property type="match status" value="1"/>
</dbReference>
<dbReference type="PANTHER" id="PTHR24171:SF9">
    <property type="entry name" value="ANKYRIN REPEAT DOMAIN-CONTAINING PROTEIN 39"/>
    <property type="match status" value="1"/>
</dbReference>
<dbReference type="PANTHER" id="PTHR24171">
    <property type="entry name" value="ANKYRIN REPEAT DOMAIN-CONTAINING PROTEIN 39-RELATED"/>
    <property type="match status" value="1"/>
</dbReference>
<keyword evidence="6" id="KW-1185">Reference proteome</keyword>
<dbReference type="EMBL" id="NIDF01000020">
    <property type="protein sequence ID" value="TYJ56724.1"/>
    <property type="molecule type" value="Genomic_DNA"/>
</dbReference>
<evidence type="ECO:0000256" key="4">
    <source>
        <dbReference type="SAM" id="MobiDB-lite"/>
    </source>
</evidence>
<sequence>MSSFSVHKAALEGEIGSRSTPTIRSRKLDHSLAARQIGLARSLLNDDPKLINVKDEDGRTPLQWAATTSSLSMLQLLLNYNPDLEARDTMGWTALMIASASGHIEIVKELLDAGAKVDSSNEKGQTSLHYAASKGNVPVGRLLIRNGADINARDRANQHPLHRAAATGNNAFLQLLLNPPEGRAKTRLNTADRAGNTPLHLALESGHGDAAVVLIEAGADRERSNSEGQVPEEIEGVGGQEQKKVLQYLVSKVGARKE</sequence>
<organism evidence="5 6">
    <name type="scientific">Cryptococcus floricola</name>
    <dbReference type="NCBI Taxonomy" id="2591691"/>
    <lineage>
        <taxon>Eukaryota</taxon>
        <taxon>Fungi</taxon>
        <taxon>Dikarya</taxon>
        <taxon>Basidiomycota</taxon>
        <taxon>Agaricomycotina</taxon>
        <taxon>Tremellomycetes</taxon>
        <taxon>Tremellales</taxon>
        <taxon>Cryptococcaceae</taxon>
        <taxon>Cryptococcus</taxon>
    </lineage>
</organism>
<proteinExistence type="predicted"/>
<evidence type="ECO:0000256" key="1">
    <source>
        <dbReference type="ARBA" id="ARBA00022737"/>
    </source>
</evidence>
<feature type="repeat" description="ANK" evidence="3">
    <location>
        <begin position="194"/>
        <end position="226"/>
    </location>
</feature>
<feature type="region of interest" description="Disordered" evidence="4">
    <location>
        <begin position="218"/>
        <end position="238"/>
    </location>
</feature>
<keyword evidence="2 3" id="KW-0040">ANK repeat</keyword>
<gene>
    <name evidence="5" type="ORF">B9479_002494</name>
</gene>
<comment type="caution">
    <text evidence="5">The sequence shown here is derived from an EMBL/GenBank/DDBJ whole genome shotgun (WGS) entry which is preliminary data.</text>
</comment>
<dbReference type="InterPro" id="IPR036770">
    <property type="entry name" value="Ankyrin_rpt-contain_sf"/>
</dbReference>